<keyword evidence="3" id="KW-0966">Cell projection</keyword>
<sequence>MLFNSERVPTNLSSNNNDKFSQSYKNKVCSPSITFGSMKQEMPRTHSATLSCRKKSNMESLISHNSGQVVEMKYIASRIKEGVNNALSEAESNLQKRREKLRDMLLREECFYTEEYKRTFQESEKARLDGMQRSLQNIKLKEEAERRALAEEKRLQQYKERCDDLRSKIHSRNREMLTHIHELQIKDKLAQEKRDRERNEVYNKLIVKDAEDKKEYDKRMESERQYRLKEIAKIYEQQLEEKRTIEREQQRMRVEEARLAEELRIQIQKEKEEEKEKDMKARQKRREEMEEQLRRAREEQEWRKAEKKETDRAFCELIQYELDKERTDNVDQKRQMRKEMELFRAYLEERKLEQEESQRKLSQLRQKENETLEMEQNRIKMQVAAAKEELKQEVLRENARQLEMKQLRSKEEREKKALEDEKLQKQYRRMEELEKERKLNEATKKKMYGKILKEQEMEKKLAEQRLRQNEDNQLKKELMREEQYLKSAEKLFLDGMSSKKHPFLKKFEFGP</sequence>
<evidence type="ECO:0000256" key="3">
    <source>
        <dbReference type="ARBA" id="ARBA00023273"/>
    </source>
</evidence>
<dbReference type="InterPro" id="IPR043596">
    <property type="entry name" value="CFAP53/TCHP"/>
</dbReference>
<feature type="coiled-coil region" evidence="4">
    <location>
        <begin position="347"/>
        <end position="472"/>
    </location>
</feature>
<name>A0A482XEW3_LAOST</name>
<feature type="coiled-coil region" evidence="4">
    <location>
        <begin position="80"/>
        <end position="107"/>
    </location>
</feature>
<feature type="coiled-coil region" evidence="4">
    <location>
        <begin position="228"/>
        <end position="310"/>
    </location>
</feature>
<dbReference type="PANTHER" id="PTHR31183:SF1">
    <property type="entry name" value="CILIA- AND FLAGELLA-ASSOCIATED PROTEIN 53"/>
    <property type="match status" value="1"/>
</dbReference>
<dbReference type="Proteomes" id="UP000291343">
    <property type="component" value="Unassembled WGS sequence"/>
</dbReference>
<organism evidence="5 6">
    <name type="scientific">Laodelphax striatellus</name>
    <name type="common">Small brown planthopper</name>
    <name type="synonym">Delphax striatella</name>
    <dbReference type="NCBI Taxonomy" id="195883"/>
    <lineage>
        <taxon>Eukaryota</taxon>
        <taxon>Metazoa</taxon>
        <taxon>Ecdysozoa</taxon>
        <taxon>Arthropoda</taxon>
        <taxon>Hexapoda</taxon>
        <taxon>Insecta</taxon>
        <taxon>Pterygota</taxon>
        <taxon>Neoptera</taxon>
        <taxon>Paraneoptera</taxon>
        <taxon>Hemiptera</taxon>
        <taxon>Auchenorrhyncha</taxon>
        <taxon>Fulgoroidea</taxon>
        <taxon>Delphacidae</taxon>
        <taxon>Criomorphinae</taxon>
        <taxon>Laodelphax</taxon>
    </lineage>
</organism>
<evidence type="ECO:0000313" key="5">
    <source>
        <dbReference type="EMBL" id="RZF43901.1"/>
    </source>
</evidence>
<dbReference type="STRING" id="195883.A0A482XEW3"/>
<keyword evidence="6" id="KW-1185">Reference proteome</keyword>
<comment type="caution">
    <text evidence="5">The sequence shown here is derived from an EMBL/GenBank/DDBJ whole genome shotgun (WGS) entry which is preliminary data.</text>
</comment>
<proteinExistence type="predicted"/>
<keyword evidence="2" id="KW-0969">Cilium</keyword>
<dbReference type="PANTHER" id="PTHR31183">
    <property type="entry name" value="TRICHOPLEIN KERATIN FILAMENT-BINDING PROTEIN FAMILY MEMBER"/>
    <property type="match status" value="1"/>
</dbReference>
<dbReference type="EMBL" id="QKKF02012050">
    <property type="protein sequence ID" value="RZF43901.1"/>
    <property type="molecule type" value="Genomic_DNA"/>
</dbReference>
<feature type="coiled-coil region" evidence="4">
    <location>
        <begin position="141"/>
        <end position="200"/>
    </location>
</feature>
<dbReference type="OrthoDB" id="6621664at2759"/>
<dbReference type="GO" id="GO:0005929">
    <property type="term" value="C:cilium"/>
    <property type="evidence" value="ECO:0007669"/>
    <property type="project" value="UniProtKB-SubCell"/>
</dbReference>
<gene>
    <name evidence="5" type="ORF">LSTR_LSTR007237</name>
</gene>
<evidence type="ECO:0000256" key="1">
    <source>
        <dbReference type="ARBA" id="ARBA00004138"/>
    </source>
</evidence>
<keyword evidence="4" id="KW-0175">Coiled coil</keyword>
<evidence type="ECO:0000256" key="2">
    <source>
        <dbReference type="ARBA" id="ARBA00023069"/>
    </source>
</evidence>
<comment type="subcellular location">
    <subcellularLocation>
        <location evidence="1">Cell projection</location>
        <location evidence="1">Cilium</location>
    </subcellularLocation>
</comment>
<accession>A0A482XEW3</accession>
<dbReference type="SMR" id="A0A482XEW3"/>
<evidence type="ECO:0008006" key="7">
    <source>
        <dbReference type="Google" id="ProtNLM"/>
    </source>
</evidence>
<evidence type="ECO:0000256" key="4">
    <source>
        <dbReference type="SAM" id="Coils"/>
    </source>
</evidence>
<dbReference type="InParanoid" id="A0A482XEW3"/>
<reference evidence="5 6" key="1">
    <citation type="journal article" date="2017" name="Gigascience">
        <title>Genome sequence of the small brown planthopper, Laodelphax striatellus.</title>
        <authorList>
            <person name="Zhu J."/>
            <person name="Jiang F."/>
            <person name="Wang X."/>
            <person name="Yang P."/>
            <person name="Bao Y."/>
            <person name="Zhao W."/>
            <person name="Wang W."/>
            <person name="Lu H."/>
            <person name="Wang Q."/>
            <person name="Cui N."/>
            <person name="Li J."/>
            <person name="Chen X."/>
            <person name="Luo L."/>
            <person name="Yu J."/>
            <person name="Kang L."/>
            <person name="Cui F."/>
        </authorList>
    </citation>
    <scope>NUCLEOTIDE SEQUENCE [LARGE SCALE GENOMIC DNA]</scope>
    <source>
        <strain evidence="5">Lst14</strain>
    </source>
</reference>
<protein>
    <recommendedName>
        <fullName evidence="7">Trichohyalin-plectin-homology domain-containing protein</fullName>
    </recommendedName>
</protein>
<evidence type="ECO:0000313" key="6">
    <source>
        <dbReference type="Proteomes" id="UP000291343"/>
    </source>
</evidence>
<dbReference type="AlphaFoldDB" id="A0A482XEW3"/>